<dbReference type="Gene3D" id="2.40.50.90">
    <property type="match status" value="1"/>
</dbReference>
<dbReference type="SUPFAM" id="SSF50199">
    <property type="entry name" value="Staphylococcal nuclease"/>
    <property type="match status" value="1"/>
</dbReference>
<dbReference type="Pfam" id="PF00565">
    <property type="entry name" value="SNase"/>
    <property type="match status" value="1"/>
</dbReference>
<dbReference type="InterPro" id="IPR016071">
    <property type="entry name" value="Staphylococal_nuclease_OB-fold"/>
</dbReference>
<reference evidence="3" key="1">
    <citation type="submission" date="2006-01" db="EMBL/GenBank/DDBJ databases">
        <title>Complete sequence of Anaeromyxobacter dehalogenans 2CP-C.</title>
        <authorList>
            <consortium name="US DOE Joint Genome Institute"/>
            <person name="Copeland A."/>
            <person name="Lucas S."/>
            <person name="Lapidus A."/>
            <person name="Barry K."/>
            <person name="Detter J.C."/>
            <person name="Glavina T."/>
            <person name="Hammon N."/>
            <person name="Israni S."/>
            <person name="Pitluck S."/>
            <person name="Brettin T."/>
            <person name="Bruce D."/>
            <person name="Han C."/>
            <person name="Tapia R."/>
            <person name="Gilna P."/>
            <person name="Kiss H."/>
            <person name="Schmutz J."/>
            <person name="Larimer F."/>
            <person name="Land M."/>
            <person name="Kyrpides N."/>
            <person name="Anderson I."/>
            <person name="Sanford R.A."/>
            <person name="Ritalahti K.M."/>
            <person name="Thomas H.S."/>
            <person name="Kirby J.R."/>
            <person name="Zhulin I.B."/>
            <person name="Loeffler F.E."/>
            <person name="Richardson P."/>
        </authorList>
    </citation>
    <scope>NUCLEOTIDE SEQUENCE</scope>
    <source>
        <strain evidence="3">2CP-C</strain>
    </source>
</reference>
<dbReference type="Proteomes" id="UP000001935">
    <property type="component" value="Chromosome"/>
</dbReference>
<dbReference type="OrthoDB" id="5496659at2"/>
<dbReference type="KEGG" id="ade:Adeh_0491"/>
<dbReference type="SMART" id="SM00318">
    <property type="entry name" value="SNc"/>
    <property type="match status" value="1"/>
</dbReference>
<feature type="chain" id="PRO_5004210297" description="TNase-like domain-containing protein" evidence="1">
    <location>
        <begin position="27"/>
        <end position="254"/>
    </location>
</feature>
<gene>
    <name evidence="3" type="ordered locus">Adeh_0491</name>
</gene>
<feature type="signal peptide" evidence="1">
    <location>
        <begin position="1"/>
        <end position="26"/>
    </location>
</feature>
<name>Q2IN87_ANADE</name>
<keyword evidence="1" id="KW-0732">Signal</keyword>
<dbReference type="HOGENOM" id="CLU_1096858_0_0_7"/>
<sequence length="254" mass="27138">MIPPRPPLLALCCLALALAAPSDARARRGRSARAAAEGRVVLDGEAAAVRWTDGDTFRLLSGPRAGQRARLAGVNTLETYGPVHRWGGWRPEALLAVARAAGPRAAAGSWDCRSVRGRGGRDRYGRLLVECPELSRALVREGLATVFAMDGPAEPALLAAQREAQRAGAGMWAEGVPDVIVSSAHSAGEAGLGRRGAYDRLVDAHTGAATARPHARTYRACEEVCAGEGRGRSCLVYVPYERRFRDRPPCLVRR</sequence>
<dbReference type="RefSeq" id="WP_011419550.1">
    <property type="nucleotide sequence ID" value="NC_007760.1"/>
</dbReference>
<protein>
    <recommendedName>
        <fullName evidence="2">TNase-like domain-containing protein</fullName>
    </recommendedName>
</protein>
<dbReference type="InterPro" id="IPR035437">
    <property type="entry name" value="SNase_OB-fold_sf"/>
</dbReference>
<evidence type="ECO:0000259" key="2">
    <source>
        <dbReference type="SMART" id="SM00318"/>
    </source>
</evidence>
<organism evidence="3 4">
    <name type="scientific">Anaeromyxobacter dehalogenans (strain 2CP-C)</name>
    <dbReference type="NCBI Taxonomy" id="290397"/>
    <lineage>
        <taxon>Bacteria</taxon>
        <taxon>Pseudomonadati</taxon>
        <taxon>Myxococcota</taxon>
        <taxon>Myxococcia</taxon>
        <taxon>Myxococcales</taxon>
        <taxon>Cystobacterineae</taxon>
        <taxon>Anaeromyxobacteraceae</taxon>
        <taxon>Anaeromyxobacter</taxon>
    </lineage>
</organism>
<feature type="domain" description="TNase-like" evidence="2">
    <location>
        <begin position="42"/>
        <end position="174"/>
    </location>
</feature>
<accession>Q2IN87</accession>
<evidence type="ECO:0000313" key="4">
    <source>
        <dbReference type="Proteomes" id="UP000001935"/>
    </source>
</evidence>
<dbReference type="EMBL" id="CP000251">
    <property type="protein sequence ID" value="ABC80267.1"/>
    <property type="molecule type" value="Genomic_DNA"/>
</dbReference>
<proteinExistence type="predicted"/>
<dbReference type="STRING" id="290397.Adeh_0491"/>
<dbReference type="AlphaFoldDB" id="Q2IN87"/>
<evidence type="ECO:0000313" key="3">
    <source>
        <dbReference type="EMBL" id="ABC80267.1"/>
    </source>
</evidence>
<evidence type="ECO:0000256" key="1">
    <source>
        <dbReference type="SAM" id="SignalP"/>
    </source>
</evidence>
<dbReference type="eggNOG" id="COG1525">
    <property type="taxonomic scope" value="Bacteria"/>
</dbReference>